<accession>A0A5C4VER2</accession>
<gene>
    <name evidence="3" type="ORF">FH715_01640</name>
</gene>
<name>A0A5C4VER2_9ACTN</name>
<sequence>MLIVLLFMGVFFVGCGNWFMLRLWKNRLIGEVPATEATENTFFYLSKPRSRRAAVRILPVTIVGIEVMWCALLWNELTGEQADLFLVALIAVFVICMFMAASIALFNRPKSLVPPPRRADIGILRERFGKKRANRQTDESTDSPPT</sequence>
<evidence type="ECO:0000313" key="4">
    <source>
        <dbReference type="Proteomes" id="UP000311713"/>
    </source>
</evidence>
<reference evidence="3 4" key="1">
    <citation type="submission" date="2019-06" db="EMBL/GenBank/DDBJ databases">
        <title>Draft genome of Streptomyces sedi sp. JCM16909.</title>
        <authorList>
            <person name="Klykleung N."/>
            <person name="Tanasupawat S."/>
            <person name="Kudo T."/>
            <person name="Yuki M."/>
            <person name="Ohkuma M."/>
        </authorList>
    </citation>
    <scope>NUCLEOTIDE SEQUENCE [LARGE SCALE GENOMIC DNA]</scope>
    <source>
        <strain evidence="3 4">JCM 16909</strain>
    </source>
</reference>
<feature type="transmembrane region" description="Helical" evidence="2">
    <location>
        <begin position="53"/>
        <end position="74"/>
    </location>
</feature>
<evidence type="ECO:0000313" key="3">
    <source>
        <dbReference type="EMBL" id="TNM34410.1"/>
    </source>
</evidence>
<feature type="region of interest" description="Disordered" evidence="1">
    <location>
        <begin position="127"/>
        <end position="146"/>
    </location>
</feature>
<keyword evidence="2" id="KW-1133">Transmembrane helix</keyword>
<feature type="transmembrane region" description="Helical" evidence="2">
    <location>
        <begin position="86"/>
        <end position="107"/>
    </location>
</feature>
<protein>
    <submittedName>
        <fullName evidence="3">Uncharacterized protein</fullName>
    </submittedName>
</protein>
<dbReference type="Proteomes" id="UP000311713">
    <property type="component" value="Unassembled WGS sequence"/>
</dbReference>
<feature type="transmembrane region" description="Helical" evidence="2">
    <location>
        <begin position="6"/>
        <end position="24"/>
    </location>
</feature>
<comment type="caution">
    <text evidence="3">The sequence shown here is derived from an EMBL/GenBank/DDBJ whole genome shotgun (WGS) entry which is preliminary data.</text>
</comment>
<organism evidence="3 4">
    <name type="scientific">Streptomyces sedi</name>
    <dbReference type="NCBI Taxonomy" id="555059"/>
    <lineage>
        <taxon>Bacteria</taxon>
        <taxon>Bacillati</taxon>
        <taxon>Actinomycetota</taxon>
        <taxon>Actinomycetes</taxon>
        <taxon>Kitasatosporales</taxon>
        <taxon>Streptomycetaceae</taxon>
        <taxon>Streptomyces</taxon>
    </lineage>
</organism>
<dbReference type="OrthoDB" id="4277393at2"/>
<evidence type="ECO:0000256" key="2">
    <source>
        <dbReference type="SAM" id="Phobius"/>
    </source>
</evidence>
<evidence type="ECO:0000256" key="1">
    <source>
        <dbReference type="SAM" id="MobiDB-lite"/>
    </source>
</evidence>
<keyword evidence="2" id="KW-0472">Membrane</keyword>
<dbReference type="EMBL" id="VDGT01000001">
    <property type="protein sequence ID" value="TNM34410.1"/>
    <property type="molecule type" value="Genomic_DNA"/>
</dbReference>
<keyword evidence="4" id="KW-1185">Reference proteome</keyword>
<keyword evidence="2" id="KW-0812">Transmembrane</keyword>
<dbReference type="AlphaFoldDB" id="A0A5C4VER2"/>
<dbReference type="RefSeq" id="WP_139640165.1">
    <property type="nucleotide sequence ID" value="NZ_BAAAZS010000047.1"/>
</dbReference>
<proteinExistence type="predicted"/>